<feature type="non-terminal residue" evidence="1">
    <location>
        <position position="166"/>
    </location>
</feature>
<reference evidence="1" key="1">
    <citation type="submission" date="2022-06" db="EMBL/GenBank/DDBJ databases">
        <title>Phylogenomic reconstructions and comparative analyses of Kickxellomycotina fungi.</title>
        <authorList>
            <person name="Reynolds N.K."/>
            <person name="Stajich J.E."/>
            <person name="Barry K."/>
            <person name="Grigoriev I.V."/>
            <person name="Crous P."/>
            <person name="Smith M.E."/>
        </authorList>
    </citation>
    <scope>NUCLEOTIDE SEQUENCE</scope>
    <source>
        <strain evidence="1">RSA 2271</strain>
    </source>
</reference>
<proteinExistence type="predicted"/>
<evidence type="ECO:0000313" key="1">
    <source>
        <dbReference type="EMBL" id="KAJ1670928.1"/>
    </source>
</evidence>
<accession>A0ACC1HAJ5</accession>
<gene>
    <name evidence="1" type="ORF">EV182_007916</name>
</gene>
<evidence type="ECO:0000313" key="2">
    <source>
        <dbReference type="Proteomes" id="UP001145114"/>
    </source>
</evidence>
<organism evidence="1 2">
    <name type="scientific">Spiromyces aspiralis</name>
    <dbReference type="NCBI Taxonomy" id="68401"/>
    <lineage>
        <taxon>Eukaryota</taxon>
        <taxon>Fungi</taxon>
        <taxon>Fungi incertae sedis</taxon>
        <taxon>Zoopagomycota</taxon>
        <taxon>Kickxellomycotina</taxon>
        <taxon>Kickxellomycetes</taxon>
        <taxon>Kickxellales</taxon>
        <taxon>Kickxellaceae</taxon>
        <taxon>Spiromyces</taxon>
    </lineage>
</organism>
<sequence>MAIDHYDSKNADNDFGDHKTLRKYMEYGRVPQRPPKNPKRVAFGELPSRPPQSGNRQAQPNISEGGEPPQDTITLDNNFVTARVEERRASEEGARATPPKRRRALGRLADVCSGGCGSNYWRKTRDRAATTKAGQVVRVALLVAELMAVSIAIYCIIGAADLVVIK</sequence>
<protein>
    <submittedName>
        <fullName evidence="1">Uncharacterized protein</fullName>
    </submittedName>
</protein>
<comment type="caution">
    <text evidence="1">The sequence shown here is derived from an EMBL/GenBank/DDBJ whole genome shotgun (WGS) entry which is preliminary data.</text>
</comment>
<name>A0ACC1HAJ5_9FUNG</name>
<keyword evidence="2" id="KW-1185">Reference proteome</keyword>
<dbReference type="Proteomes" id="UP001145114">
    <property type="component" value="Unassembled WGS sequence"/>
</dbReference>
<dbReference type="EMBL" id="JAMZIH010009003">
    <property type="protein sequence ID" value="KAJ1670928.1"/>
    <property type="molecule type" value="Genomic_DNA"/>
</dbReference>